<dbReference type="AlphaFoldDB" id="A0A200RB35"/>
<dbReference type="Proteomes" id="UP000195402">
    <property type="component" value="Unassembled WGS sequence"/>
</dbReference>
<name>A0A200RB35_MACCD</name>
<evidence type="ECO:0000256" key="1">
    <source>
        <dbReference type="SAM" id="MobiDB-lite"/>
    </source>
</evidence>
<comment type="caution">
    <text evidence="2">The sequence shown here is derived from an EMBL/GenBank/DDBJ whole genome shotgun (WGS) entry which is preliminary data.</text>
</comment>
<accession>A0A200RB35</accession>
<proteinExistence type="predicted"/>
<reference evidence="2 3" key="1">
    <citation type="journal article" date="2017" name="Mol. Plant">
        <title>The Genome of Medicinal Plant Macleaya cordata Provides New Insights into Benzylisoquinoline Alkaloids Metabolism.</title>
        <authorList>
            <person name="Liu X."/>
            <person name="Liu Y."/>
            <person name="Huang P."/>
            <person name="Ma Y."/>
            <person name="Qing Z."/>
            <person name="Tang Q."/>
            <person name="Cao H."/>
            <person name="Cheng P."/>
            <person name="Zheng Y."/>
            <person name="Yuan Z."/>
            <person name="Zhou Y."/>
            <person name="Liu J."/>
            <person name="Tang Z."/>
            <person name="Zhuo Y."/>
            <person name="Zhang Y."/>
            <person name="Yu L."/>
            <person name="Huang J."/>
            <person name="Yang P."/>
            <person name="Peng Q."/>
            <person name="Zhang J."/>
            <person name="Jiang W."/>
            <person name="Zhang Z."/>
            <person name="Lin K."/>
            <person name="Ro D.K."/>
            <person name="Chen X."/>
            <person name="Xiong X."/>
            <person name="Shang Y."/>
            <person name="Huang S."/>
            <person name="Zeng J."/>
        </authorList>
    </citation>
    <scope>NUCLEOTIDE SEQUENCE [LARGE SCALE GENOMIC DNA]</scope>
    <source>
        <strain evidence="3">cv. BLH2017</strain>
        <tissue evidence="2">Root</tissue>
    </source>
</reference>
<dbReference type="STRING" id="56857.A0A200RB35"/>
<dbReference type="EMBL" id="MVGT01000164">
    <property type="protein sequence ID" value="OVA19924.1"/>
    <property type="molecule type" value="Genomic_DNA"/>
</dbReference>
<keyword evidence="3" id="KW-1185">Reference proteome</keyword>
<evidence type="ECO:0000313" key="2">
    <source>
        <dbReference type="EMBL" id="OVA19924.1"/>
    </source>
</evidence>
<dbReference type="InParanoid" id="A0A200RB35"/>
<gene>
    <name evidence="2" type="ORF">BVC80_237g22</name>
</gene>
<protein>
    <submittedName>
        <fullName evidence="2">Uncharacterized protein</fullName>
    </submittedName>
</protein>
<evidence type="ECO:0000313" key="3">
    <source>
        <dbReference type="Proteomes" id="UP000195402"/>
    </source>
</evidence>
<organism evidence="2 3">
    <name type="scientific">Macleaya cordata</name>
    <name type="common">Five-seeded plume-poppy</name>
    <name type="synonym">Bocconia cordata</name>
    <dbReference type="NCBI Taxonomy" id="56857"/>
    <lineage>
        <taxon>Eukaryota</taxon>
        <taxon>Viridiplantae</taxon>
        <taxon>Streptophyta</taxon>
        <taxon>Embryophyta</taxon>
        <taxon>Tracheophyta</taxon>
        <taxon>Spermatophyta</taxon>
        <taxon>Magnoliopsida</taxon>
        <taxon>Ranunculales</taxon>
        <taxon>Papaveraceae</taxon>
        <taxon>Papaveroideae</taxon>
        <taxon>Macleaya</taxon>
    </lineage>
</organism>
<dbReference type="OMA" id="NLAESHF"/>
<feature type="region of interest" description="Disordered" evidence="1">
    <location>
        <begin position="150"/>
        <end position="178"/>
    </location>
</feature>
<sequence length="274" mass="29775">MMGFNSNGHGGTTPSSFLKLSSLASPFPDNPSLSKQNPNLINLAESHFTQGPSYPFAFRPPDHNWTHFHHPPSIPNSFPTPNSGINSIHPTALPSTSSYVQSSPSFSGLHSLSRPYIPHYPSSATPTGNYPVAINELGFDIPSSSNFSSERSLRNGCTQRIPGQGYTTTLSGFRNGMSDVEHGRRLENDRSGSSTDKSLLNQGLPIAVYFWLPKRWIRPLGCQSNLRAMKFHRHSVERGAEAKEGNSGNPHALLDGDAELALAASRGTLSSSRY</sequence>